<dbReference type="AlphaFoldDB" id="Q68TI0"/>
<protein>
    <submittedName>
        <fullName evidence="3">Ccyc2 protein</fullName>
    </submittedName>
</protein>
<proteinExistence type="predicted"/>
<reference evidence="3" key="1">
    <citation type="journal article" date="2004" name="Syst. Bot.">
        <title>Phylogenetic position of Titanotrichum oldhamii (Gesneriaceae) inferred from four different gene regions.</title>
        <authorList>
            <person name="Wang C.-N."/>
            <person name="Moeller M."/>
            <person name="Cronk Q.C.B."/>
        </authorList>
    </citation>
    <scope>NUCLEOTIDE SEQUENCE</scope>
    <source>
        <strain evidence="3">DNA-CW7</strain>
    </source>
</reference>
<evidence type="ECO:0000259" key="2">
    <source>
        <dbReference type="PROSITE" id="PS51370"/>
    </source>
</evidence>
<name>Q68TI0_9LAMI</name>
<dbReference type="InterPro" id="IPR017887">
    <property type="entry name" value="TF_TCP_subgr"/>
</dbReference>
<dbReference type="PROSITE" id="PS51370">
    <property type="entry name" value="R"/>
    <property type="match status" value="1"/>
</dbReference>
<evidence type="ECO:0000313" key="3">
    <source>
        <dbReference type="EMBL" id="AAR99884.1"/>
    </source>
</evidence>
<organism evidence="3">
    <name type="scientific">Jovellana punctata</name>
    <dbReference type="NCBI Taxonomy" id="258521"/>
    <lineage>
        <taxon>Eukaryota</taxon>
        <taxon>Viridiplantae</taxon>
        <taxon>Streptophyta</taxon>
        <taxon>Embryophyta</taxon>
        <taxon>Tracheophyta</taxon>
        <taxon>Spermatophyta</taxon>
        <taxon>Magnoliopsida</taxon>
        <taxon>eudicotyledons</taxon>
        <taxon>Gunneridae</taxon>
        <taxon>Pentapetalae</taxon>
        <taxon>asterids</taxon>
        <taxon>lamiids</taxon>
        <taxon>Lamiales</taxon>
        <taxon>Calceolariaceae</taxon>
        <taxon>Jovellana</taxon>
    </lineage>
</organism>
<feature type="domain" description="R" evidence="2">
    <location>
        <begin position="76"/>
        <end position="93"/>
    </location>
</feature>
<feature type="domain" description="TCP" evidence="1">
    <location>
        <begin position="1"/>
        <end position="25"/>
    </location>
</feature>
<sequence>MLGFDKPSKTLEWLLTTSKADIKELVQTKQSTAKNISECEAVSNGEVLENGNCVWADLKRKSKCIGVNDPALNLAKESRDKARARARERTREKVNAKKLDECRRNMGSSDLNNLFNTHFPLPNEAAATEDFTQESVLIKRMMKLPSIFGFQQNLSSSFPCSNVGENWDISNLNSQSNRCDILDQHKFI</sequence>
<dbReference type="EMBL" id="AY423145">
    <property type="protein sequence ID" value="AAR99884.1"/>
    <property type="molecule type" value="Genomic_DNA"/>
</dbReference>
<dbReference type="PROSITE" id="PS51369">
    <property type="entry name" value="TCP"/>
    <property type="match status" value="1"/>
</dbReference>
<dbReference type="Pfam" id="PF03634">
    <property type="entry name" value="TCP"/>
    <property type="match status" value="1"/>
</dbReference>
<gene>
    <name evidence="3" type="primary">Ccyc2</name>
</gene>
<accession>Q68TI0</accession>
<feature type="non-terminal residue" evidence="3">
    <location>
        <position position="188"/>
    </location>
</feature>
<dbReference type="InterPro" id="IPR017888">
    <property type="entry name" value="CYC/TB1_R_domain"/>
</dbReference>
<evidence type="ECO:0000259" key="1">
    <source>
        <dbReference type="PROSITE" id="PS51369"/>
    </source>
</evidence>
<feature type="non-terminal residue" evidence="3">
    <location>
        <position position="1"/>
    </location>
</feature>